<dbReference type="EMBL" id="GBBM01006851">
    <property type="protein sequence ID" value="JAC28567.1"/>
    <property type="molecule type" value="mRNA"/>
</dbReference>
<feature type="signal peptide" evidence="1">
    <location>
        <begin position="1"/>
        <end position="23"/>
    </location>
</feature>
<accession>A0A023G493</accession>
<dbReference type="InterPro" id="IPR012674">
    <property type="entry name" value="Calycin"/>
</dbReference>
<name>A0A023G493_AMBTT</name>
<evidence type="ECO:0000256" key="1">
    <source>
        <dbReference type="SAM" id="SignalP"/>
    </source>
</evidence>
<dbReference type="Gene3D" id="2.40.128.20">
    <property type="match status" value="1"/>
</dbReference>
<feature type="chain" id="PRO_5001520579" evidence="1">
    <location>
        <begin position="24"/>
        <end position="187"/>
    </location>
</feature>
<evidence type="ECO:0000313" key="2">
    <source>
        <dbReference type="EMBL" id="JAC28567.1"/>
    </source>
</evidence>
<proteinExistence type="evidence at transcript level"/>
<protein>
    <submittedName>
        <fullName evidence="2">Putative secreted protein</fullName>
    </submittedName>
</protein>
<keyword evidence="1" id="KW-0732">Signal</keyword>
<dbReference type="SUPFAM" id="SSF50814">
    <property type="entry name" value="Lipocalins"/>
    <property type="match status" value="1"/>
</dbReference>
<sequence>MDPWKTIQWPFLIVILSSPCILCHKADKSPQTFLQSTESIFLVAFTFDSIPYVSCIRSTDVKHSGDLTIRTVEYKQDKDNSGVWNWHSVDVSFTTPKDEETTSTLSITGITSLTKEYSAYLGNFPIVYESAQCLIFGDGYLNEHNKQRCMVWGLGKKYTSLPQDCQEKYQEKCIEGSKVDDDLLSDC</sequence>
<reference evidence="2" key="1">
    <citation type="submission" date="2014-03" db="EMBL/GenBank/DDBJ databases">
        <title>The sialotranscriptome of Amblyomma triste, Amblyomma parvum and Amblyomma cajennense ticks, uncovered by 454-based RNA-seq.</title>
        <authorList>
            <person name="Garcia G.R."/>
            <person name="Gardinassi L.G."/>
            <person name="Ribeiro J.M."/>
            <person name="Anatriello E."/>
            <person name="Ferreira B.R."/>
            <person name="Moreira H.N."/>
            <person name="Mafra C."/>
            <person name="Olegario M.M."/>
            <person name="Szabo P.J."/>
            <person name="Miranda-Santos I.K."/>
            <person name="Maruyama S.R."/>
        </authorList>
    </citation>
    <scope>NUCLEOTIDE SEQUENCE</scope>
    <source>
        <strain evidence="2">Mato Grasso do Sul</strain>
        <tissue evidence="2">Salivary glands</tissue>
    </source>
</reference>
<organism evidence="2">
    <name type="scientific">Amblyomma triste</name>
    <name type="common">Neotropical tick</name>
    <dbReference type="NCBI Taxonomy" id="251400"/>
    <lineage>
        <taxon>Eukaryota</taxon>
        <taxon>Metazoa</taxon>
        <taxon>Ecdysozoa</taxon>
        <taxon>Arthropoda</taxon>
        <taxon>Chelicerata</taxon>
        <taxon>Arachnida</taxon>
        <taxon>Acari</taxon>
        <taxon>Parasitiformes</taxon>
        <taxon>Ixodida</taxon>
        <taxon>Ixodoidea</taxon>
        <taxon>Ixodidae</taxon>
        <taxon>Amblyomminae</taxon>
        <taxon>Amblyomma</taxon>
    </lineage>
</organism>
<dbReference type="AlphaFoldDB" id="A0A023G493"/>